<dbReference type="Gene3D" id="1.10.10.60">
    <property type="entry name" value="Homeodomain-like"/>
    <property type="match status" value="2"/>
</dbReference>
<evidence type="ECO:0000256" key="3">
    <source>
        <dbReference type="ARBA" id="ARBA00012000"/>
    </source>
</evidence>
<dbReference type="GO" id="GO:0008270">
    <property type="term" value="F:zinc ion binding"/>
    <property type="evidence" value="ECO:0007669"/>
    <property type="project" value="InterPro"/>
</dbReference>
<dbReference type="PANTHER" id="PTHR43003">
    <property type="entry name" value="DNA-3-METHYLADENINE GLYCOSYLASE"/>
    <property type="match status" value="1"/>
</dbReference>
<dbReference type="GO" id="GO:0008725">
    <property type="term" value="F:DNA-3-methyladenine glycosylase activity"/>
    <property type="evidence" value="ECO:0007669"/>
    <property type="project" value="TreeGrafter"/>
</dbReference>
<protein>
    <recommendedName>
        <fullName evidence="3">DNA-3-methyladenine glycosylase II</fullName>
        <ecNumber evidence="3">3.2.2.21</ecNumber>
    </recommendedName>
</protein>
<dbReference type="GO" id="GO:0043916">
    <property type="term" value="F:DNA-7-methylguanine glycosylase activity"/>
    <property type="evidence" value="ECO:0007669"/>
    <property type="project" value="TreeGrafter"/>
</dbReference>
<keyword evidence="11" id="KW-0010">Activator</keyword>
<dbReference type="SMART" id="SM00342">
    <property type="entry name" value="HTH_ARAC"/>
    <property type="match status" value="1"/>
</dbReference>
<dbReference type="InterPro" id="IPR035451">
    <property type="entry name" value="Ada-like_dom_sf"/>
</dbReference>
<dbReference type="EC" id="3.2.2.21" evidence="3"/>
<evidence type="ECO:0000313" key="15">
    <source>
        <dbReference type="EMBL" id="NWF48078.1"/>
    </source>
</evidence>
<keyword evidence="9" id="KW-0805">Transcription regulation</keyword>
<evidence type="ECO:0000256" key="7">
    <source>
        <dbReference type="ARBA" id="ARBA00022763"/>
    </source>
</evidence>
<feature type="domain" description="HTH araC/xylS-type" evidence="14">
    <location>
        <begin position="94"/>
        <end position="198"/>
    </location>
</feature>
<comment type="cofactor">
    <cofactor evidence="2">
        <name>Zn(2+)</name>
        <dbReference type="ChEBI" id="CHEBI:29105"/>
    </cofactor>
</comment>
<dbReference type="InterPro" id="IPR023170">
    <property type="entry name" value="HhH_base_excis_C"/>
</dbReference>
<proteinExistence type="predicted"/>
<evidence type="ECO:0000313" key="16">
    <source>
        <dbReference type="Proteomes" id="UP000545507"/>
    </source>
</evidence>
<evidence type="ECO:0000256" key="6">
    <source>
        <dbReference type="ARBA" id="ARBA00022723"/>
    </source>
</evidence>
<dbReference type="GO" id="GO:0005737">
    <property type="term" value="C:cytoplasm"/>
    <property type="evidence" value="ECO:0007669"/>
    <property type="project" value="TreeGrafter"/>
</dbReference>
<dbReference type="InterPro" id="IPR010316">
    <property type="entry name" value="AlkA_N"/>
</dbReference>
<evidence type="ECO:0000256" key="12">
    <source>
        <dbReference type="ARBA" id="ARBA00023163"/>
    </source>
</evidence>
<evidence type="ECO:0000256" key="5">
    <source>
        <dbReference type="ARBA" id="ARBA00022679"/>
    </source>
</evidence>
<evidence type="ECO:0000256" key="10">
    <source>
        <dbReference type="ARBA" id="ARBA00023125"/>
    </source>
</evidence>
<dbReference type="EMBL" id="VYGV01000025">
    <property type="protein sequence ID" value="NWF48078.1"/>
    <property type="molecule type" value="Genomic_DNA"/>
</dbReference>
<reference evidence="15 16" key="1">
    <citation type="submission" date="2019-09" db="EMBL/GenBank/DDBJ databases">
        <title>Hydrogenophaga aromatica sp. nov., isolated from a para-xylene-degrading enrichment culture.</title>
        <authorList>
            <person name="Tancsics A."/>
            <person name="Banerjee S."/>
        </authorList>
    </citation>
    <scope>NUCLEOTIDE SEQUENCE [LARGE SCALE GENOMIC DNA]</scope>
    <source>
        <strain evidence="15 16">D2P1</strain>
    </source>
</reference>
<dbReference type="PROSITE" id="PS00041">
    <property type="entry name" value="HTH_ARAC_FAMILY_1"/>
    <property type="match status" value="1"/>
</dbReference>
<dbReference type="GO" id="GO:0032131">
    <property type="term" value="F:alkylated DNA binding"/>
    <property type="evidence" value="ECO:0007669"/>
    <property type="project" value="TreeGrafter"/>
</dbReference>
<sequence>MNTPDSIDDEARYRALCSHDARFDGRFFTAVTSTGIYCRPVCRVRTPRRENCRFFEHAAQAEQAGFRPCLRCRPELAPLQRHWSVEDARSILVQQATQWLDNPQNWPGASEGGATVARLASRLGVSDRHLRRIFEDRLGVSPLQYLLTRKLLAAKQMLADTALPITQIALASGFASQRRFNAAFGDHYGLSPGQMRRQPLSANNQRDGTPVQLFWRPPFDVAALLRFLAERQLPGIEHVQPDAPLGLQRTARVESGGLTHTGWFSVRFDPDANRLELQLSDSLLPVLPTVIWRVRALFDLDANPLVINSALHADFPAGDGLRVPGCFDGFELAVRAILGQQITVAAARTLAIRLTERLGEAITTQHPQLHRLFPTAQALASVGPDILGELGIVRQRQAALQSLARAIVEGGLVLNAFADAHTTTQALQALPGIGPWTAQYIAMRALRWPDAWPVGDVALIKTLGIEGRGRAAALEADRQSAAWRPWRSYAVIRAWAGTHANPILPSGVPSP</sequence>
<dbReference type="InterPro" id="IPR018062">
    <property type="entry name" value="HTH_AraC-typ_CS"/>
</dbReference>
<evidence type="ECO:0000256" key="13">
    <source>
        <dbReference type="ARBA" id="ARBA00023204"/>
    </source>
</evidence>
<evidence type="ECO:0000256" key="2">
    <source>
        <dbReference type="ARBA" id="ARBA00001947"/>
    </source>
</evidence>
<dbReference type="GO" id="GO:0008168">
    <property type="term" value="F:methyltransferase activity"/>
    <property type="evidence" value="ECO:0007669"/>
    <property type="project" value="UniProtKB-KW"/>
</dbReference>
<dbReference type="InterPro" id="IPR018060">
    <property type="entry name" value="HTH_AraC"/>
</dbReference>
<dbReference type="CDD" id="cd00056">
    <property type="entry name" value="ENDO3c"/>
    <property type="match status" value="1"/>
</dbReference>
<dbReference type="PANTHER" id="PTHR43003:SF13">
    <property type="entry name" value="DNA-3-METHYLADENINE GLYCOSYLASE 2"/>
    <property type="match status" value="1"/>
</dbReference>
<dbReference type="InterPro" id="IPR003265">
    <property type="entry name" value="HhH-GPD_domain"/>
</dbReference>
<dbReference type="Pfam" id="PF06029">
    <property type="entry name" value="AlkA_N"/>
    <property type="match status" value="1"/>
</dbReference>
<dbReference type="Gene3D" id="1.10.1670.10">
    <property type="entry name" value="Helix-hairpin-Helix base-excision DNA repair enzymes (C-terminal)"/>
    <property type="match status" value="1"/>
</dbReference>
<dbReference type="SMART" id="SM01009">
    <property type="entry name" value="AlkA_N"/>
    <property type="match status" value="1"/>
</dbReference>
<dbReference type="GO" id="GO:0006285">
    <property type="term" value="P:base-excision repair, AP site formation"/>
    <property type="evidence" value="ECO:0007669"/>
    <property type="project" value="TreeGrafter"/>
</dbReference>
<dbReference type="GO" id="GO:0006307">
    <property type="term" value="P:DNA alkylation repair"/>
    <property type="evidence" value="ECO:0007669"/>
    <property type="project" value="TreeGrafter"/>
</dbReference>
<dbReference type="InterPro" id="IPR037046">
    <property type="entry name" value="AlkA_N_sf"/>
</dbReference>
<dbReference type="FunFam" id="3.40.10.10:FF:000001">
    <property type="entry name" value="DNA-3-methyladenine glycosylase 2"/>
    <property type="match status" value="1"/>
</dbReference>
<evidence type="ECO:0000259" key="14">
    <source>
        <dbReference type="PROSITE" id="PS01124"/>
    </source>
</evidence>
<dbReference type="GO" id="GO:0003700">
    <property type="term" value="F:DNA-binding transcription factor activity"/>
    <property type="evidence" value="ECO:0007669"/>
    <property type="project" value="InterPro"/>
</dbReference>
<dbReference type="SUPFAM" id="SSF48150">
    <property type="entry name" value="DNA-glycosylase"/>
    <property type="match status" value="1"/>
</dbReference>
<dbReference type="Pfam" id="PF12833">
    <property type="entry name" value="HTH_18"/>
    <property type="match status" value="1"/>
</dbReference>
<keyword evidence="6" id="KW-0479">Metal-binding</keyword>
<evidence type="ECO:0000256" key="4">
    <source>
        <dbReference type="ARBA" id="ARBA00022603"/>
    </source>
</evidence>
<dbReference type="SMART" id="SM00478">
    <property type="entry name" value="ENDO3c"/>
    <property type="match status" value="1"/>
</dbReference>
<dbReference type="Proteomes" id="UP000545507">
    <property type="component" value="Unassembled WGS sequence"/>
</dbReference>
<dbReference type="InterPro" id="IPR009057">
    <property type="entry name" value="Homeodomain-like_sf"/>
</dbReference>
<organism evidence="15 16">
    <name type="scientific">Hydrogenophaga aromaticivorans</name>
    <dbReference type="NCBI Taxonomy" id="2610898"/>
    <lineage>
        <taxon>Bacteria</taxon>
        <taxon>Pseudomonadati</taxon>
        <taxon>Pseudomonadota</taxon>
        <taxon>Betaproteobacteria</taxon>
        <taxon>Burkholderiales</taxon>
        <taxon>Comamonadaceae</taxon>
        <taxon>Hydrogenophaga</taxon>
    </lineage>
</organism>
<name>A0A7Y8H1Y4_9BURK</name>
<dbReference type="SUPFAM" id="SSF57884">
    <property type="entry name" value="Ada DNA repair protein, N-terminal domain (N-Ada 10)"/>
    <property type="match status" value="1"/>
</dbReference>
<keyword evidence="13" id="KW-0234">DNA repair</keyword>
<dbReference type="AlphaFoldDB" id="A0A7Y8H1Y4"/>
<dbReference type="GO" id="GO:0032993">
    <property type="term" value="C:protein-DNA complex"/>
    <property type="evidence" value="ECO:0007669"/>
    <property type="project" value="TreeGrafter"/>
</dbReference>
<comment type="caution">
    <text evidence="15">The sequence shown here is derived from an EMBL/GenBank/DDBJ whole genome shotgun (WGS) entry which is preliminary data.</text>
</comment>
<comment type="catalytic activity">
    <reaction evidence="1">
        <text>Hydrolysis of alkylated DNA, releasing 3-methyladenine, 3-methylguanine, 7-methylguanine and 7-methyladenine.</text>
        <dbReference type="EC" id="3.2.2.21"/>
    </reaction>
</comment>
<dbReference type="Gene3D" id="1.10.340.30">
    <property type="entry name" value="Hypothetical protein, domain 2"/>
    <property type="match status" value="1"/>
</dbReference>
<evidence type="ECO:0000256" key="9">
    <source>
        <dbReference type="ARBA" id="ARBA00023015"/>
    </source>
</evidence>
<evidence type="ECO:0000256" key="1">
    <source>
        <dbReference type="ARBA" id="ARBA00000086"/>
    </source>
</evidence>
<keyword evidence="10" id="KW-0238">DNA-binding</keyword>
<evidence type="ECO:0000256" key="8">
    <source>
        <dbReference type="ARBA" id="ARBA00022833"/>
    </source>
</evidence>
<dbReference type="PROSITE" id="PS01124">
    <property type="entry name" value="HTH_ARAC_FAMILY_2"/>
    <property type="match status" value="1"/>
</dbReference>
<keyword evidence="12" id="KW-0804">Transcription</keyword>
<dbReference type="InterPro" id="IPR004026">
    <property type="entry name" value="Ada_DNA_repair_Zn-bd"/>
</dbReference>
<keyword evidence="8" id="KW-0862">Zinc</keyword>
<dbReference type="Gene3D" id="3.40.10.10">
    <property type="entry name" value="DNA Methylphosphotriester Repair Domain"/>
    <property type="match status" value="1"/>
</dbReference>
<dbReference type="InterPro" id="IPR011257">
    <property type="entry name" value="DNA_glycosylase"/>
</dbReference>
<accession>A0A7Y8H1Y4</accession>
<gene>
    <name evidence="15" type="ORF">F3K02_22880</name>
</gene>
<dbReference type="GO" id="GO:0032259">
    <property type="term" value="P:methylation"/>
    <property type="evidence" value="ECO:0007669"/>
    <property type="project" value="UniProtKB-KW"/>
</dbReference>
<dbReference type="GO" id="GO:0043565">
    <property type="term" value="F:sequence-specific DNA binding"/>
    <property type="evidence" value="ECO:0007669"/>
    <property type="project" value="InterPro"/>
</dbReference>
<keyword evidence="16" id="KW-1185">Reference proteome</keyword>
<dbReference type="SUPFAM" id="SSF46689">
    <property type="entry name" value="Homeodomain-like"/>
    <property type="match status" value="1"/>
</dbReference>
<dbReference type="Pfam" id="PF02805">
    <property type="entry name" value="Ada_Zn_binding"/>
    <property type="match status" value="1"/>
</dbReference>
<dbReference type="Pfam" id="PF00730">
    <property type="entry name" value="HhH-GPD"/>
    <property type="match status" value="1"/>
</dbReference>
<dbReference type="SUPFAM" id="SSF55945">
    <property type="entry name" value="TATA-box binding protein-like"/>
    <property type="match status" value="1"/>
</dbReference>
<dbReference type="Gene3D" id="3.30.310.20">
    <property type="entry name" value="DNA-3-methyladenine glycosylase AlkA, N-terminal domain"/>
    <property type="match status" value="1"/>
</dbReference>
<keyword evidence="4" id="KW-0489">Methyltransferase</keyword>
<dbReference type="InterPro" id="IPR051912">
    <property type="entry name" value="Alkylbase_DNA_Glycosylase/TA"/>
</dbReference>
<evidence type="ECO:0000256" key="11">
    <source>
        <dbReference type="ARBA" id="ARBA00023159"/>
    </source>
</evidence>
<keyword evidence="5" id="KW-0808">Transferase</keyword>
<keyword evidence="7" id="KW-0227">DNA damage</keyword>